<name>A0AAJ3TVR6_9MYCO</name>
<comment type="caution">
    <text evidence="1">The sequence shown here is derived from an EMBL/GenBank/DDBJ whole genome shotgun (WGS) entry which is preliminary data.</text>
</comment>
<dbReference type="CDD" id="cd00531">
    <property type="entry name" value="NTF2_like"/>
    <property type="match status" value="1"/>
</dbReference>
<reference evidence="1 2" key="1">
    <citation type="submission" date="2016-01" db="EMBL/GenBank/DDBJ databases">
        <title>The new phylogeny of the genus Mycobacterium.</title>
        <authorList>
            <person name="Tarcisio F."/>
            <person name="Conor M."/>
            <person name="Antonella G."/>
            <person name="Elisabetta G."/>
            <person name="Giulia F.S."/>
            <person name="Sara T."/>
            <person name="Anna F."/>
            <person name="Clotilde B."/>
            <person name="Roberto B."/>
            <person name="Veronica D.S."/>
            <person name="Fabio R."/>
            <person name="Monica P."/>
            <person name="Olivier J."/>
            <person name="Enrico T."/>
            <person name="Nicola S."/>
        </authorList>
    </citation>
    <scope>NUCLEOTIDE SEQUENCE [LARGE SCALE GENOMIC DNA]</scope>
    <source>
        <strain evidence="1 2">DSM 44616</strain>
    </source>
</reference>
<protein>
    <submittedName>
        <fullName evidence="1">Polyketide cyclase</fullName>
    </submittedName>
</protein>
<organism evidence="1 2">
    <name type="scientific">Mycobacterium saskatchewanense</name>
    <dbReference type="NCBI Taxonomy" id="220927"/>
    <lineage>
        <taxon>Bacteria</taxon>
        <taxon>Bacillati</taxon>
        <taxon>Actinomycetota</taxon>
        <taxon>Actinomycetes</taxon>
        <taxon>Mycobacteriales</taxon>
        <taxon>Mycobacteriaceae</taxon>
        <taxon>Mycobacterium</taxon>
        <taxon>Mycobacterium simiae complex</taxon>
    </lineage>
</organism>
<sequence length="161" mass="17479">MGKDISPGELQEFVAGFWHHYDEWNAEEIAARLADGVHYTGRSDTGASPFEDMLHADLRGRDETMAWLTEHRTQTPYPLRHNSTNVFRTGRDGDVTNARCYIFVTVTSNSVPVPASSGIVNFAVTPGPAGLQFTSLDVVLDTQDSAIFGSLSSAGIETTGT</sequence>
<gene>
    <name evidence="1" type="ORF">AWC23_09425</name>
</gene>
<dbReference type="Proteomes" id="UP000193387">
    <property type="component" value="Unassembled WGS sequence"/>
</dbReference>
<dbReference type="InterPro" id="IPR032710">
    <property type="entry name" value="NTF2-like_dom_sf"/>
</dbReference>
<keyword evidence="2" id="KW-1185">Reference proteome</keyword>
<proteinExistence type="predicted"/>
<accession>A0AAJ3TVR6</accession>
<evidence type="ECO:0000313" key="2">
    <source>
        <dbReference type="Proteomes" id="UP000193387"/>
    </source>
</evidence>
<dbReference type="Gene3D" id="3.10.450.50">
    <property type="match status" value="1"/>
</dbReference>
<dbReference type="RefSeq" id="WP_085255072.1">
    <property type="nucleotide sequence ID" value="NZ_AP022573.1"/>
</dbReference>
<evidence type="ECO:0000313" key="1">
    <source>
        <dbReference type="EMBL" id="ORW72661.1"/>
    </source>
</evidence>
<dbReference type="EMBL" id="LQPR01000022">
    <property type="protein sequence ID" value="ORW72661.1"/>
    <property type="molecule type" value="Genomic_DNA"/>
</dbReference>
<dbReference type="AlphaFoldDB" id="A0AAJ3TVR6"/>
<dbReference type="SUPFAM" id="SSF54427">
    <property type="entry name" value="NTF2-like"/>
    <property type="match status" value="1"/>
</dbReference>